<feature type="compositionally biased region" description="Polar residues" evidence="5">
    <location>
        <begin position="1125"/>
        <end position="1135"/>
    </location>
</feature>
<dbReference type="GO" id="GO:0005886">
    <property type="term" value="C:plasma membrane"/>
    <property type="evidence" value="ECO:0007669"/>
    <property type="project" value="TreeGrafter"/>
</dbReference>
<feature type="compositionally biased region" description="Low complexity" evidence="5">
    <location>
        <begin position="1139"/>
        <end position="1160"/>
    </location>
</feature>
<dbReference type="GO" id="GO:0005929">
    <property type="term" value="C:cilium"/>
    <property type="evidence" value="ECO:0007669"/>
    <property type="project" value="TreeGrafter"/>
</dbReference>
<dbReference type="InterPro" id="IPR001478">
    <property type="entry name" value="PDZ"/>
</dbReference>
<feature type="compositionally biased region" description="Pro residues" evidence="5">
    <location>
        <begin position="316"/>
        <end position="328"/>
    </location>
</feature>
<feature type="compositionally biased region" description="Basic and acidic residues" evidence="5">
    <location>
        <begin position="1033"/>
        <end position="1045"/>
    </location>
</feature>
<feature type="compositionally biased region" description="Basic residues" evidence="5">
    <location>
        <begin position="260"/>
        <end position="281"/>
    </location>
</feature>
<evidence type="ECO:0000313" key="7">
    <source>
        <dbReference type="EMBL" id="KAH9528072.1"/>
    </source>
</evidence>
<feature type="domain" description="PDZ" evidence="6">
    <location>
        <begin position="110"/>
        <end position="193"/>
    </location>
</feature>
<evidence type="ECO:0000256" key="1">
    <source>
        <dbReference type="ARBA" id="ARBA00004316"/>
    </source>
</evidence>
<feature type="compositionally biased region" description="Low complexity" evidence="5">
    <location>
        <begin position="817"/>
        <end position="833"/>
    </location>
</feature>
<feature type="region of interest" description="Disordered" evidence="5">
    <location>
        <begin position="260"/>
        <end position="365"/>
    </location>
</feature>
<dbReference type="AlphaFoldDB" id="A0A922LBN4"/>
<dbReference type="Gene3D" id="2.30.42.10">
    <property type="match status" value="2"/>
</dbReference>
<dbReference type="SMART" id="SM00228">
    <property type="entry name" value="PDZ"/>
    <property type="match status" value="2"/>
</dbReference>
<reference evidence="7" key="2">
    <citation type="journal article" date="2022" name="Res Sq">
        <title>Comparative Genomics Reveals Insights into the Divergent Evolution of Astigmatic Mites and Household Pest Adaptations.</title>
        <authorList>
            <person name="Xiong Q."/>
            <person name="Wan A.T.-Y."/>
            <person name="Liu X.-Y."/>
            <person name="Fung C.S.-H."/>
            <person name="Xiao X."/>
            <person name="Malainual N."/>
            <person name="Hou J."/>
            <person name="Wang L."/>
            <person name="Wang M."/>
            <person name="Yang K."/>
            <person name="Cui Y."/>
            <person name="Leung E."/>
            <person name="Nong W."/>
            <person name="Shin S.-K."/>
            <person name="Au S."/>
            <person name="Jeong K.Y."/>
            <person name="Chew F.T."/>
            <person name="Hui J."/>
            <person name="Leung T.F."/>
            <person name="Tungtrongchitr A."/>
            <person name="Zhong N."/>
            <person name="Liu Z."/>
            <person name="Tsui S."/>
        </authorList>
    </citation>
    <scope>NUCLEOTIDE SEQUENCE</scope>
    <source>
        <strain evidence="7">Derf</strain>
        <tissue evidence="7">Whole organism</tissue>
    </source>
</reference>
<feature type="region of interest" description="Disordered" evidence="5">
    <location>
        <begin position="502"/>
        <end position="601"/>
    </location>
</feature>
<accession>A0A922LBN4</accession>
<dbReference type="Proteomes" id="UP000790347">
    <property type="component" value="Unassembled WGS sequence"/>
</dbReference>
<dbReference type="PANTHER" id="PTHR23116">
    <property type="entry name" value="PDZ DOMAIN CONTAINING WHIRLIN AND HARMONIN-RELATED"/>
    <property type="match status" value="1"/>
</dbReference>
<dbReference type="GO" id="GO:0032426">
    <property type="term" value="C:stereocilium tip"/>
    <property type="evidence" value="ECO:0007669"/>
    <property type="project" value="TreeGrafter"/>
</dbReference>
<organism evidence="7 8">
    <name type="scientific">Dermatophagoides farinae</name>
    <name type="common">American house dust mite</name>
    <dbReference type="NCBI Taxonomy" id="6954"/>
    <lineage>
        <taxon>Eukaryota</taxon>
        <taxon>Metazoa</taxon>
        <taxon>Ecdysozoa</taxon>
        <taxon>Arthropoda</taxon>
        <taxon>Chelicerata</taxon>
        <taxon>Arachnida</taxon>
        <taxon>Acari</taxon>
        <taxon>Acariformes</taxon>
        <taxon>Sarcoptiformes</taxon>
        <taxon>Astigmata</taxon>
        <taxon>Psoroptidia</taxon>
        <taxon>Analgoidea</taxon>
        <taxon>Pyroglyphidae</taxon>
        <taxon>Dermatophagoidinae</taxon>
        <taxon>Dermatophagoides</taxon>
    </lineage>
</organism>
<keyword evidence="8" id="KW-1185">Reference proteome</keyword>
<evidence type="ECO:0000256" key="5">
    <source>
        <dbReference type="SAM" id="MobiDB-lite"/>
    </source>
</evidence>
<feature type="region of interest" description="Disordered" evidence="5">
    <location>
        <begin position="951"/>
        <end position="985"/>
    </location>
</feature>
<evidence type="ECO:0000256" key="2">
    <source>
        <dbReference type="ARBA" id="ARBA00022737"/>
    </source>
</evidence>
<feature type="compositionally biased region" description="Basic residues" evidence="5">
    <location>
        <begin position="786"/>
        <end position="795"/>
    </location>
</feature>
<comment type="caution">
    <text evidence="7">The sequence shown here is derived from an EMBL/GenBank/DDBJ whole genome shotgun (WGS) entry which is preliminary data.</text>
</comment>
<name>A0A922LBN4_DERFA</name>
<dbReference type="EMBL" id="ASGP02000001">
    <property type="protein sequence ID" value="KAH9528072.1"/>
    <property type="molecule type" value="Genomic_DNA"/>
</dbReference>
<dbReference type="Pfam" id="PF00595">
    <property type="entry name" value="PDZ"/>
    <property type="match status" value="2"/>
</dbReference>
<feature type="region of interest" description="Disordered" evidence="5">
    <location>
        <begin position="1124"/>
        <end position="1178"/>
    </location>
</feature>
<evidence type="ECO:0000313" key="8">
    <source>
        <dbReference type="Proteomes" id="UP000790347"/>
    </source>
</evidence>
<keyword evidence="4" id="KW-0175">Coiled coil</keyword>
<feature type="compositionally biased region" description="Low complexity" evidence="5">
    <location>
        <begin position="1167"/>
        <end position="1178"/>
    </location>
</feature>
<feature type="coiled-coil region" evidence="4">
    <location>
        <begin position="739"/>
        <end position="780"/>
    </location>
</feature>
<dbReference type="SUPFAM" id="SSF50156">
    <property type="entry name" value="PDZ domain-like"/>
    <property type="match status" value="2"/>
</dbReference>
<feature type="region of interest" description="Disordered" evidence="5">
    <location>
        <begin position="786"/>
        <end position="888"/>
    </location>
</feature>
<feature type="region of interest" description="Disordered" evidence="5">
    <location>
        <begin position="1005"/>
        <end position="1045"/>
    </location>
</feature>
<feature type="domain" description="PDZ" evidence="6">
    <location>
        <begin position="377"/>
        <end position="447"/>
    </location>
</feature>
<evidence type="ECO:0000256" key="3">
    <source>
        <dbReference type="ARBA" id="ARBA00023273"/>
    </source>
</evidence>
<reference evidence="7" key="1">
    <citation type="submission" date="2013-05" db="EMBL/GenBank/DDBJ databases">
        <authorList>
            <person name="Yim A.K.Y."/>
            <person name="Chan T.F."/>
            <person name="Ji K.M."/>
            <person name="Liu X.Y."/>
            <person name="Zhou J.W."/>
            <person name="Li R.Q."/>
            <person name="Yang K.Y."/>
            <person name="Li J."/>
            <person name="Li M."/>
            <person name="Law P.T.W."/>
            <person name="Wu Y.L."/>
            <person name="Cai Z.L."/>
            <person name="Qin H."/>
            <person name="Bao Y."/>
            <person name="Leung R.K.K."/>
            <person name="Ng P.K.S."/>
            <person name="Zou J."/>
            <person name="Zhong X.J."/>
            <person name="Ran P.X."/>
            <person name="Zhong N.S."/>
            <person name="Liu Z.G."/>
            <person name="Tsui S.K.W."/>
        </authorList>
    </citation>
    <scope>NUCLEOTIDE SEQUENCE</scope>
    <source>
        <strain evidence="7">Derf</strain>
        <tissue evidence="7">Whole organism</tissue>
    </source>
</reference>
<proteinExistence type="predicted"/>
<feature type="compositionally biased region" description="Low complexity" evidence="5">
    <location>
        <begin position="841"/>
        <end position="866"/>
    </location>
</feature>
<feature type="compositionally biased region" description="Low complexity" evidence="5">
    <location>
        <begin position="343"/>
        <end position="365"/>
    </location>
</feature>
<dbReference type="GO" id="GO:0002142">
    <property type="term" value="C:stereocilia ankle link complex"/>
    <property type="evidence" value="ECO:0007669"/>
    <property type="project" value="TreeGrafter"/>
</dbReference>
<feature type="compositionally biased region" description="Basic and acidic residues" evidence="5">
    <location>
        <begin position="1064"/>
        <end position="1080"/>
    </location>
</feature>
<feature type="compositionally biased region" description="Low complexity" evidence="5">
    <location>
        <begin position="502"/>
        <end position="536"/>
    </location>
</feature>
<keyword evidence="2" id="KW-0677">Repeat</keyword>
<comment type="subcellular location">
    <subcellularLocation>
        <location evidence="1">Cell projection</location>
    </subcellularLocation>
</comment>
<keyword evidence="3" id="KW-0966">Cell projection</keyword>
<feature type="compositionally biased region" description="Pro residues" evidence="5">
    <location>
        <begin position="556"/>
        <end position="573"/>
    </location>
</feature>
<evidence type="ECO:0000256" key="4">
    <source>
        <dbReference type="SAM" id="Coils"/>
    </source>
</evidence>
<feature type="region of interest" description="Disordered" evidence="5">
    <location>
        <begin position="1057"/>
        <end position="1088"/>
    </location>
</feature>
<evidence type="ECO:0000259" key="6">
    <source>
        <dbReference type="PROSITE" id="PS50106"/>
    </source>
</evidence>
<protein>
    <submittedName>
        <fullName evidence="7">Harmonin</fullName>
    </submittedName>
</protein>
<dbReference type="PANTHER" id="PTHR23116:SF36">
    <property type="entry name" value="HARMONIN"/>
    <property type="match status" value="1"/>
</dbReference>
<dbReference type="PROSITE" id="PS50106">
    <property type="entry name" value="PDZ"/>
    <property type="match status" value="2"/>
</dbReference>
<gene>
    <name evidence="7" type="primary">USH1C</name>
    <name evidence="7" type="ORF">DERF_002046</name>
</gene>
<sequence length="1275" mass="138749">MVVMPHKLSPAKSTSCLLTAIDNGIHHAVSHHNKDHLINNNLNDGGDCAMCCWSPIPGSSSSMMDICCNGDSSTMCTRNNSNNNASNPNICSSYNSTNTSGTLFIGKCRNVRLRRTDQNQSLGFSIRGGWEHGIGFYVSDVQPDSLADKQGLCPGDQIFRINGFPLDRVIHDEVVALIRMSANDLTLRVRSVGVVPFKGRGPGDKLTWKRLCAQRSMTYSCNGDNVVEMSAINNAGARTMMAATHSSGSSSEVSSFVYHQHHHHHHNNNNHHRHHTHHPTRPRSASSLTTPASSTISSTSDDHLSSSDDQSDLLIHPPPQPPPPPPPSSHNHHHRPLSPPSMPLLHSTLPSNSSSSGSTSPSSTSRPIYCANYNEQHLYIQCHQPGSSLGCSVVNGPASCPGIFIQHVKEGKLAQKCGLEIGDQIVRVNDLDVSVIGFDGAISMLKSLTNISLLVRKGVARHIFECRDHYSTINNDASTSNGGSSQQQTTLNKCHYLSPTKHQQQQQQYFSSTSCSSSKSSKSKSKSNNIPSSRISTTSTNNKKHGSKSKVLYSVPHPPLPVPVPPPVPPPPSTSSTLVSVKTGNKSPAKNSPTYQSHQHYKTASTNLSTFQGTGTTSASSSSSSNYCSAYSSVQISASSINASPGSSSSLSSSSLNSCEKNRCCCKRQRSKDEYQQQQQSICNRPSTFPVDNVSYAHPIPSSSIVPVLPPVVPPVTLFTNVHHVDQVTNAVANSIRILQEVREKEEKLVEASRKLNEEHEKLCREKEKLEIEKKELLLNKESIYHSHHHHHHSSAQHQIADGNHLHNNGSHHYHHPSQSSSSSSSTMTTTSSLLQQHHYSTIGSSTSSISSSSPNCPSSSLSSSNVMIQQPPRPPSSPPMGTINSAINGQCMPQFSFLEEIKAMGENGRRRHLRPVNSIESNNNSSIIDDNNHLDHNSSSAISTVDKNKLLRRPPFGGGKDNGNSSNGVGCSGVGSKDASDNKKRQHELLMEEFRIAHQKMFGRQNRQHPHHNRLNEQQGDVHDNVDDDVGQDVKDCIDKNDKHKDVEDQHYRLSSINNNKNNVDDHKSSLKLSNHQDNDNDSLDNMIPVESSLNKLNSNSSITNTISAPTITTLLNVFPRRNFPNQTMSNQHVKQIPSSSSSLSTLKSTSSSSSSSPSNDRPILSSFSTTKTNTSTINNNISKNRSVEMDHSISLSAAKFVLKKSTSTFALSAPQQSQLSSFKTSTYNKTSKAIDDHRLLSTTTGSNLKSSTASTSTTANRITIKVLSPKIPA</sequence>
<dbReference type="InterPro" id="IPR036034">
    <property type="entry name" value="PDZ_sf"/>
</dbReference>
<dbReference type="OrthoDB" id="6021951at2759"/>
<feature type="compositionally biased region" description="Polar residues" evidence="5">
    <location>
        <begin position="582"/>
        <end position="601"/>
    </location>
</feature>
<feature type="compositionally biased region" description="Low complexity" evidence="5">
    <location>
        <begin position="284"/>
        <end position="299"/>
    </location>
</feature>
<dbReference type="InterPro" id="IPR051844">
    <property type="entry name" value="USH2_Complex_Protein"/>
</dbReference>